<evidence type="ECO:0000256" key="1">
    <source>
        <dbReference type="SAM" id="MobiDB-lite"/>
    </source>
</evidence>
<feature type="region of interest" description="Disordered" evidence="1">
    <location>
        <begin position="202"/>
        <end position="275"/>
    </location>
</feature>
<feature type="region of interest" description="Disordered" evidence="1">
    <location>
        <begin position="725"/>
        <end position="744"/>
    </location>
</feature>
<evidence type="ECO:0008006" key="3">
    <source>
        <dbReference type="Google" id="ProtNLM"/>
    </source>
</evidence>
<feature type="compositionally biased region" description="Low complexity" evidence="1">
    <location>
        <begin position="635"/>
        <end position="647"/>
    </location>
</feature>
<dbReference type="AlphaFoldDB" id="A0A9I9D6J1"/>
<accession>A0A9I9D6J1</accession>
<feature type="compositionally biased region" description="Polar residues" evidence="1">
    <location>
        <begin position="256"/>
        <end position="270"/>
    </location>
</feature>
<protein>
    <recommendedName>
        <fullName evidence="3">DUF688 domain-containing protein</fullName>
    </recommendedName>
</protein>
<feature type="region of interest" description="Disordered" evidence="1">
    <location>
        <begin position="661"/>
        <end position="703"/>
    </location>
</feature>
<feature type="compositionally biased region" description="Polar residues" evidence="1">
    <location>
        <begin position="735"/>
        <end position="744"/>
    </location>
</feature>
<dbReference type="PANTHER" id="PTHR33671">
    <property type="entry name" value="N-METHYLTRANSFERASE, PUTATIVE (DUF688)-RELATED"/>
    <property type="match status" value="1"/>
</dbReference>
<dbReference type="EnsemblPlants" id="MELO3C013577.2.1">
    <property type="protein sequence ID" value="MELO3C013577.2.1"/>
    <property type="gene ID" value="MELO3C013577.2"/>
</dbReference>
<feature type="compositionally biased region" description="Polar residues" evidence="1">
    <location>
        <begin position="671"/>
        <end position="685"/>
    </location>
</feature>
<organism evidence="2">
    <name type="scientific">Cucumis melo</name>
    <name type="common">Muskmelon</name>
    <dbReference type="NCBI Taxonomy" id="3656"/>
    <lineage>
        <taxon>Eukaryota</taxon>
        <taxon>Viridiplantae</taxon>
        <taxon>Streptophyta</taxon>
        <taxon>Embryophyta</taxon>
        <taxon>Tracheophyta</taxon>
        <taxon>Spermatophyta</taxon>
        <taxon>Magnoliopsida</taxon>
        <taxon>eudicotyledons</taxon>
        <taxon>Gunneridae</taxon>
        <taxon>Pentapetalae</taxon>
        <taxon>rosids</taxon>
        <taxon>fabids</taxon>
        <taxon>Cucurbitales</taxon>
        <taxon>Cucurbitaceae</taxon>
        <taxon>Benincaseae</taxon>
        <taxon>Cucumis</taxon>
    </lineage>
</organism>
<feature type="compositionally biased region" description="Basic and acidic residues" evidence="1">
    <location>
        <begin position="221"/>
        <end position="235"/>
    </location>
</feature>
<reference evidence="2" key="1">
    <citation type="submission" date="2023-03" db="UniProtKB">
        <authorList>
            <consortium name="EnsemblPlants"/>
        </authorList>
    </citation>
    <scope>IDENTIFICATION</scope>
</reference>
<feature type="region of interest" description="Disordered" evidence="1">
    <location>
        <begin position="609"/>
        <end position="649"/>
    </location>
</feature>
<feature type="compositionally biased region" description="Basic and acidic residues" evidence="1">
    <location>
        <begin position="609"/>
        <end position="621"/>
    </location>
</feature>
<dbReference type="Pfam" id="PF05097">
    <property type="entry name" value="DUF688"/>
    <property type="match status" value="1"/>
</dbReference>
<evidence type="ECO:0000313" key="2">
    <source>
        <dbReference type="EnsemblPlants" id="MELO3C013577.2.1"/>
    </source>
</evidence>
<name>A0A9I9D6J1_CUCME</name>
<dbReference type="PANTHER" id="PTHR33671:SF2">
    <property type="entry name" value="N-METHYLTRANSFERASE, PUTATIVE (DUF688)-RELATED"/>
    <property type="match status" value="1"/>
</dbReference>
<proteinExistence type="predicted"/>
<sequence>MTALPLHERGGCSSNDIYFHYLCSEENPKNRKEKKKKKKKSSRTFKLNHSLFSIEKERLPCFILLSSILKIHSKVAFCALPPFSLKARLRDCVIILIFHGVQPTLSIIPPFLSSLYSFSFSVFHLIFSPTLLKQTTLLVSDSILFHSRICMRLKNLMENNQLDFNQPFLSVRRVSSMETSSNANETVRAENRWPPLPVYKSELKSGPSRNPGNIPFLWEHAPGRPKDGRKSRTIDSKSTSAAPKHSPRVLPDSKQEQCNSQGSTSSNSAHFPSHENMVKFKTLSERIERDLSDSEDEDETYLEANDTLSRSESFSMNCSVTGLSGFDDSDVKSTGTFSKDQQTRDLMMGRFLPAAKALASETPQVSLRKVSFQREQQRVAKKLVEMEKQQRRVNSLPPMLPSYFAPLNTHDYDEISVDGDMNVDESEYSSTKPCGLFARFCLRNSFCLLHPLPGMKTQGSSVASAQRVKNDNLTDSSCSSIKNLQNENKALDKNQMVELHEESTVRRCQSNRKSTSNDFKKQYKDLLFEGKAFPNDLERVKSSKVHNEPHGSGRTKFRELLANEPSSLSSFVVEKTLHVDSVRSIKSQSLNSSSADTKGTTDFLMENLDKSTKSSESKEILHLGSNAEGENKRLSSTSTESMDSGSSYYDAKANTMATLSKEKVADERSIDSQSNQSERSGNQEFLESLHHKKSSQESSDGSFQDFASFTSSEASKLHLNSKVVKGNCKGHDQDSITLTSSRSATTQSKIDLESTCQPKKSLPISSQLALAPPLPKSPSESWLKRTLPTVSSRISRPKSTLATHSYATRQNTVF</sequence>
<feature type="compositionally biased region" description="Basic and acidic residues" evidence="1">
    <location>
        <begin position="661"/>
        <end position="670"/>
    </location>
</feature>
<dbReference type="Gramene" id="MELO3C013577.2.1">
    <property type="protein sequence ID" value="MELO3C013577.2.1"/>
    <property type="gene ID" value="MELO3C013577.2"/>
</dbReference>
<dbReference type="InterPro" id="IPR007789">
    <property type="entry name" value="DUF688"/>
</dbReference>